<keyword evidence="5 10" id="KW-0812">Transmembrane</keyword>
<dbReference type="Pfam" id="PF07690">
    <property type="entry name" value="MFS_1"/>
    <property type="match status" value="1"/>
</dbReference>
<keyword evidence="4" id="KW-0926">Vacuole</keyword>
<keyword evidence="11" id="KW-1185">Reference proteome</keyword>
<evidence type="ECO:0000256" key="3">
    <source>
        <dbReference type="ARBA" id="ARBA00022448"/>
    </source>
</evidence>
<dbReference type="GO" id="GO:0000329">
    <property type="term" value="C:fungal-type vacuole membrane"/>
    <property type="evidence" value="ECO:0007669"/>
    <property type="project" value="TreeGrafter"/>
</dbReference>
<feature type="region of interest" description="Disordered" evidence="9">
    <location>
        <begin position="322"/>
        <end position="344"/>
    </location>
</feature>
<evidence type="ECO:0000313" key="11">
    <source>
        <dbReference type="Proteomes" id="UP000504637"/>
    </source>
</evidence>
<feature type="transmembrane region" description="Helical" evidence="10">
    <location>
        <begin position="253"/>
        <end position="275"/>
    </location>
</feature>
<dbReference type="Gene3D" id="1.20.1250.20">
    <property type="entry name" value="MFS general substrate transporter like domains"/>
    <property type="match status" value="1"/>
</dbReference>
<name>A0A6J3M3S7_9PEZI</name>
<reference evidence="12" key="1">
    <citation type="submission" date="2020-01" db="EMBL/GenBank/DDBJ databases">
        <authorList>
            <consortium name="DOE Joint Genome Institute"/>
            <person name="Haridas S."/>
            <person name="Albert R."/>
            <person name="Binder M."/>
            <person name="Bloem J."/>
            <person name="Labutti K."/>
            <person name="Salamov A."/>
            <person name="Andreopoulos B."/>
            <person name="Baker S.E."/>
            <person name="Barry K."/>
            <person name="Bills G."/>
            <person name="Bluhm B.H."/>
            <person name="Cannon C."/>
            <person name="Castanera R."/>
            <person name="Culley D.E."/>
            <person name="Daum C."/>
            <person name="Ezra D."/>
            <person name="Gonzalez J.B."/>
            <person name="Henrissat B."/>
            <person name="Kuo A."/>
            <person name="Liang C."/>
            <person name="Lipzen A."/>
            <person name="Lutzoni F."/>
            <person name="Magnuson J."/>
            <person name="Mondo S."/>
            <person name="Nolan M."/>
            <person name="Ohm R."/>
            <person name="Pangilinan J."/>
            <person name="Park H.-J."/>
            <person name="Ramirez L."/>
            <person name="Alfaro M."/>
            <person name="Sun H."/>
            <person name="Tritt A."/>
            <person name="Yoshinaga Y."/>
            <person name="Zwiers L.-H."/>
            <person name="Turgeon B.G."/>
            <person name="Goodwin S.B."/>
            <person name="Spatafora J.W."/>
            <person name="Crous P.W."/>
            <person name="Grigoriev I.V."/>
        </authorList>
    </citation>
    <scope>NUCLEOTIDE SEQUENCE</scope>
    <source>
        <strain evidence="12">CBS 342.82</strain>
    </source>
</reference>
<feature type="transmembrane region" description="Helical" evidence="10">
    <location>
        <begin position="541"/>
        <end position="562"/>
    </location>
</feature>
<evidence type="ECO:0000313" key="12">
    <source>
        <dbReference type="RefSeq" id="XP_033458613.1"/>
    </source>
</evidence>
<feature type="transmembrane region" description="Helical" evidence="10">
    <location>
        <begin position="176"/>
        <end position="200"/>
    </location>
</feature>
<feature type="transmembrane region" description="Helical" evidence="10">
    <location>
        <begin position="592"/>
        <end position="611"/>
    </location>
</feature>
<dbReference type="RefSeq" id="XP_033458613.1">
    <property type="nucleotide sequence ID" value="XM_033605158.1"/>
</dbReference>
<evidence type="ECO:0000256" key="8">
    <source>
        <dbReference type="ARBA" id="ARBA00039330"/>
    </source>
</evidence>
<keyword evidence="3" id="KW-0813">Transport</keyword>
<sequence>MSSPTRPASHRSGQQTVIDKLDYHPGGRPLVASHEGNGESSGRHSQDISYAGSFFEEIVEGVIANDSERMKKEVLRYTGFFWAIIQCLGAGSITAFSLYGHLFFTDLKYSQLQVNGISITAELATYLPVPIWGYLCDRYGPGIPSVIAGSFFGVGYILAAFTYMSGPSVSAGGTGWPYWVMVIAFMFVGFGTACLYLAAVTTCAKNFGRGKYKGLALALPSAAFGLSGMWLSQVGSNLLFIRRPDGSKGDVDVYRFFLFLGCLLFASGIIGYFALRVIGEEELIEAAIEELEQSGLLTESAHFSSSLAIEASQQRGYGTVAQHEPDIGDEDEDGNQHKSGEQDARRLEERKTWLLNEETRLFLGDHTMWWLTAGFFFMTGPGECYINNLGTIIGTLYPPSSSAASPQGITTATTHISILAITSTLSRILSGVLTDLLAPTSSPHQHRRGPNSLANSLASLRDVARTEPKRRLEISRVAIMIFFALLLSIGCIILASGAIQGHAERFWVVSAFVGAGYGAAFSLTPIIVSVIWGIENFGTNWGIVATVPALGATIWGLIYSAVYQWATERGQRLGESPDGDTLCHGMMCYAPTFWAMTVTVWVACGMFLWAWRGPGGWVSRGVVV</sequence>
<feature type="compositionally biased region" description="Basic and acidic residues" evidence="9">
    <location>
        <begin position="334"/>
        <end position="344"/>
    </location>
</feature>
<reference evidence="12" key="3">
    <citation type="submission" date="2025-08" db="UniProtKB">
        <authorList>
            <consortium name="RefSeq"/>
        </authorList>
    </citation>
    <scope>IDENTIFICATION</scope>
    <source>
        <strain evidence="12">CBS 342.82</strain>
    </source>
</reference>
<evidence type="ECO:0000256" key="9">
    <source>
        <dbReference type="SAM" id="MobiDB-lite"/>
    </source>
</evidence>
<feature type="transmembrane region" description="Helical" evidence="10">
    <location>
        <begin position="506"/>
        <end position="534"/>
    </location>
</feature>
<organism evidence="12">
    <name type="scientific">Dissoconium aciculare CBS 342.82</name>
    <dbReference type="NCBI Taxonomy" id="1314786"/>
    <lineage>
        <taxon>Eukaryota</taxon>
        <taxon>Fungi</taxon>
        <taxon>Dikarya</taxon>
        <taxon>Ascomycota</taxon>
        <taxon>Pezizomycotina</taxon>
        <taxon>Dothideomycetes</taxon>
        <taxon>Dothideomycetidae</taxon>
        <taxon>Mycosphaerellales</taxon>
        <taxon>Dissoconiaceae</taxon>
        <taxon>Dissoconium</taxon>
    </lineage>
</organism>
<dbReference type="OrthoDB" id="199930at2759"/>
<dbReference type="AlphaFoldDB" id="A0A6J3M3S7"/>
<comment type="subcellular location">
    <subcellularLocation>
        <location evidence="1">Vacuole membrane</location>
        <topology evidence="1">Multi-pass membrane protein</topology>
    </subcellularLocation>
</comment>
<feature type="transmembrane region" description="Helical" evidence="10">
    <location>
        <begin position="477"/>
        <end position="500"/>
    </location>
</feature>
<evidence type="ECO:0000256" key="10">
    <source>
        <dbReference type="SAM" id="Phobius"/>
    </source>
</evidence>
<dbReference type="InterPro" id="IPR011701">
    <property type="entry name" value="MFS"/>
</dbReference>
<accession>A0A6J3M3S7</accession>
<evidence type="ECO:0000256" key="4">
    <source>
        <dbReference type="ARBA" id="ARBA00022554"/>
    </source>
</evidence>
<feature type="transmembrane region" description="Helical" evidence="10">
    <location>
        <begin position="142"/>
        <end position="164"/>
    </location>
</feature>
<dbReference type="CDD" id="cd17354">
    <property type="entry name" value="MFS_Mch1p_like"/>
    <property type="match status" value="1"/>
</dbReference>
<dbReference type="InterPro" id="IPR036259">
    <property type="entry name" value="MFS_trans_sf"/>
</dbReference>
<feature type="transmembrane region" description="Helical" evidence="10">
    <location>
        <begin position="79"/>
        <end position="104"/>
    </location>
</feature>
<dbReference type="PANTHER" id="PTHR21576">
    <property type="entry name" value="UNCHARACTERIZED NODULIN-LIKE PROTEIN"/>
    <property type="match status" value="1"/>
</dbReference>
<feature type="transmembrane region" description="Helical" evidence="10">
    <location>
        <begin position="116"/>
        <end position="135"/>
    </location>
</feature>
<dbReference type="GO" id="GO:0022857">
    <property type="term" value="F:transmembrane transporter activity"/>
    <property type="evidence" value="ECO:0007669"/>
    <property type="project" value="InterPro"/>
</dbReference>
<reference evidence="12" key="2">
    <citation type="submission" date="2020-04" db="EMBL/GenBank/DDBJ databases">
        <authorList>
            <consortium name="NCBI Genome Project"/>
        </authorList>
    </citation>
    <scope>NUCLEOTIDE SEQUENCE</scope>
    <source>
        <strain evidence="12">CBS 342.82</strain>
    </source>
</reference>
<evidence type="ECO:0000256" key="7">
    <source>
        <dbReference type="ARBA" id="ARBA00023136"/>
    </source>
</evidence>
<dbReference type="PANTHER" id="PTHR21576:SF45">
    <property type="entry name" value="TRANSPORTER MCH1-RELATED"/>
    <property type="match status" value="1"/>
</dbReference>
<dbReference type="Proteomes" id="UP000504637">
    <property type="component" value="Unplaced"/>
</dbReference>
<comment type="similarity">
    <text evidence="2">Belongs to the major facilitator superfamily.</text>
</comment>
<dbReference type="GeneID" id="54362958"/>
<keyword evidence="6 10" id="KW-1133">Transmembrane helix</keyword>
<evidence type="ECO:0000256" key="2">
    <source>
        <dbReference type="ARBA" id="ARBA00008335"/>
    </source>
</evidence>
<evidence type="ECO:0000256" key="5">
    <source>
        <dbReference type="ARBA" id="ARBA00022692"/>
    </source>
</evidence>
<evidence type="ECO:0000256" key="1">
    <source>
        <dbReference type="ARBA" id="ARBA00004128"/>
    </source>
</evidence>
<evidence type="ECO:0000256" key="6">
    <source>
        <dbReference type="ARBA" id="ARBA00022989"/>
    </source>
</evidence>
<feature type="transmembrane region" description="Helical" evidence="10">
    <location>
        <begin position="212"/>
        <end position="233"/>
    </location>
</feature>
<gene>
    <name evidence="12" type="ORF">K489DRAFT_381571</name>
</gene>
<dbReference type="SUPFAM" id="SSF103473">
    <property type="entry name" value="MFS general substrate transporter"/>
    <property type="match status" value="1"/>
</dbReference>
<proteinExistence type="inferred from homology"/>
<keyword evidence="7 10" id="KW-0472">Membrane</keyword>
<protein>
    <recommendedName>
        <fullName evidence="8">Probable transporter MCH1</fullName>
    </recommendedName>
</protein>